<feature type="transmembrane region" description="Helical" evidence="1">
    <location>
        <begin position="336"/>
        <end position="354"/>
    </location>
</feature>
<keyword evidence="1" id="KW-1133">Transmembrane helix</keyword>
<feature type="transmembrane region" description="Helical" evidence="1">
    <location>
        <begin position="178"/>
        <end position="198"/>
    </location>
</feature>
<feature type="transmembrane region" description="Helical" evidence="1">
    <location>
        <begin position="469"/>
        <end position="490"/>
    </location>
</feature>
<dbReference type="InterPro" id="IPR018746">
    <property type="entry name" value="DUF2298"/>
</dbReference>
<feature type="transmembrane region" description="Helical" evidence="1">
    <location>
        <begin position="502"/>
        <end position="524"/>
    </location>
</feature>
<dbReference type="PANTHER" id="PTHR10790:SF51">
    <property type="entry name" value="TETRATRICOPEPTIDE REPEAT PROTEIN"/>
    <property type="match status" value="1"/>
</dbReference>
<feature type="transmembrane region" description="Helical" evidence="1">
    <location>
        <begin position="62"/>
        <end position="83"/>
    </location>
</feature>
<dbReference type="AlphaFoldDB" id="A0A955L7A9"/>
<evidence type="ECO:0000313" key="3">
    <source>
        <dbReference type="Proteomes" id="UP000754563"/>
    </source>
</evidence>
<feature type="transmembrane region" description="Helical" evidence="1">
    <location>
        <begin position="572"/>
        <end position="590"/>
    </location>
</feature>
<keyword evidence="1" id="KW-0472">Membrane</keyword>
<dbReference type="Pfam" id="PF10060">
    <property type="entry name" value="DUF2298"/>
    <property type="match status" value="1"/>
</dbReference>
<feature type="transmembrane region" description="Helical" evidence="1">
    <location>
        <begin position="361"/>
        <end position="383"/>
    </location>
</feature>
<dbReference type="Proteomes" id="UP000754563">
    <property type="component" value="Unassembled WGS sequence"/>
</dbReference>
<feature type="transmembrane region" description="Helical" evidence="1">
    <location>
        <begin position="283"/>
        <end position="304"/>
    </location>
</feature>
<feature type="transmembrane region" description="Helical" evidence="1">
    <location>
        <begin position="219"/>
        <end position="242"/>
    </location>
</feature>
<evidence type="ECO:0000313" key="2">
    <source>
        <dbReference type="EMBL" id="MCA9385294.1"/>
    </source>
</evidence>
<feature type="transmembrane region" description="Helical" evidence="1">
    <location>
        <begin position="403"/>
        <end position="423"/>
    </location>
</feature>
<sequence>MIAEVHYIAALFFVNFILSVVSYPLSGLLFPKFSDRGYAFSALLGWVSVSYIHFLLSTLGILKISLSGSLLSLMIWGGINALIQWKLKPIQISRSILLKVSTANILFLALVIFWTWVRGHNPEIYQIERFMDFGFIQSLMNTESLPLYDMWYSGEILNYYYFGHMIGFEVLTLSNIPMVPGFFVLVVWMFGTVGVGVYRLASEYYLYIFGVKYGKWTSILAGIVGLFLGLFSGTIHSAIWLWSYVNNWLTEAPLESFWYAEPTRFIEGTITEMPIYSFIVADLHAHVWGMFFGIIIFALFLGLWQKKHHRFSLLNIHIIAITISIGLAYITNAWDALTLGAVSMMLLVLLYCMYDLSKFDWRFLTILAIPFGSLAISLPWSYFFEAPLGGIGVVDPASKVYEWSMYWGGFAIILLISGIVFLFQQRLRALKHIKEHSLWYLFGFGGVSAFWLLGYALKSFAIKQGNEGLIGTFLMLIVWAAVIVLAVIWLSDLLFKKVSKRVQLIAGISAGIAIFWILMEHIYFKDILTDGEWFRANTVFKISTQVWIWLSIIIPSLIIYLVTSIKHWGGKLLITLLVVGLLGVHAIYPFKAIAQANTANREFIGFDRGLDWWKNKLPYDYEAYQFLKEYRDALPEDDKVRYIVEADGDSYQDNNMFSIFLGWPSIIGWPVHEWTWHGSYDDVDSKRKDVVELYIGTDIDMSRKLLREYQIDFIILGQVEKRLYEDRGLQTEKLESLGTVIFENAETKIIQIQK</sequence>
<comment type="caution">
    <text evidence="2">The sequence shown here is derived from an EMBL/GenBank/DDBJ whole genome shotgun (WGS) entry which is preliminary data.</text>
</comment>
<protein>
    <recommendedName>
        <fullName evidence="4">YYY membrane protein</fullName>
    </recommendedName>
</protein>
<proteinExistence type="predicted"/>
<organism evidence="2 3">
    <name type="scientific">Candidatus Dojkabacteria bacterium</name>
    <dbReference type="NCBI Taxonomy" id="2099670"/>
    <lineage>
        <taxon>Bacteria</taxon>
        <taxon>Candidatus Dojkabacteria</taxon>
    </lineage>
</organism>
<feature type="transmembrane region" description="Helical" evidence="1">
    <location>
        <begin position="95"/>
        <end position="117"/>
    </location>
</feature>
<feature type="transmembrane region" description="Helical" evidence="1">
    <location>
        <begin position="311"/>
        <end position="330"/>
    </location>
</feature>
<reference evidence="2" key="2">
    <citation type="journal article" date="2021" name="Microbiome">
        <title>Successional dynamics and alternative stable states in a saline activated sludge microbial community over 9 years.</title>
        <authorList>
            <person name="Wang Y."/>
            <person name="Ye J."/>
            <person name="Ju F."/>
            <person name="Liu L."/>
            <person name="Boyd J.A."/>
            <person name="Deng Y."/>
            <person name="Parks D.H."/>
            <person name="Jiang X."/>
            <person name="Yin X."/>
            <person name="Woodcroft B.J."/>
            <person name="Tyson G.W."/>
            <person name="Hugenholtz P."/>
            <person name="Polz M.F."/>
            <person name="Zhang T."/>
        </authorList>
    </citation>
    <scope>NUCLEOTIDE SEQUENCE</scope>
    <source>
        <strain evidence="2">HKST-UBA11</strain>
    </source>
</reference>
<reference evidence="2" key="1">
    <citation type="submission" date="2020-04" db="EMBL/GenBank/DDBJ databases">
        <authorList>
            <person name="Zhang T."/>
        </authorList>
    </citation>
    <scope>NUCLEOTIDE SEQUENCE</scope>
    <source>
        <strain evidence="2">HKST-UBA11</strain>
    </source>
</reference>
<dbReference type="EMBL" id="JAGQLH010000012">
    <property type="protein sequence ID" value="MCA9385294.1"/>
    <property type="molecule type" value="Genomic_DNA"/>
</dbReference>
<feature type="transmembrane region" description="Helical" evidence="1">
    <location>
        <begin position="6"/>
        <end position="25"/>
    </location>
</feature>
<dbReference type="PANTHER" id="PTHR10790">
    <property type="entry name" value="TPR-DOMAIN CONTAINING PROTEIN"/>
    <property type="match status" value="1"/>
</dbReference>
<feature type="transmembrane region" description="Helical" evidence="1">
    <location>
        <begin position="544"/>
        <end position="565"/>
    </location>
</feature>
<evidence type="ECO:0000256" key="1">
    <source>
        <dbReference type="SAM" id="Phobius"/>
    </source>
</evidence>
<accession>A0A955L7A9</accession>
<keyword evidence="1" id="KW-0812">Transmembrane</keyword>
<dbReference type="NCBIfam" id="TIGR03662">
    <property type="entry name" value="Chlor_Arch_YYY"/>
    <property type="match status" value="1"/>
</dbReference>
<gene>
    <name evidence="2" type="ORF">KC717_01460</name>
</gene>
<evidence type="ECO:0008006" key="4">
    <source>
        <dbReference type="Google" id="ProtNLM"/>
    </source>
</evidence>
<name>A0A955L7A9_9BACT</name>
<feature type="transmembrane region" description="Helical" evidence="1">
    <location>
        <begin position="438"/>
        <end position="457"/>
    </location>
</feature>